<dbReference type="EMBL" id="WNDS01000002">
    <property type="protein sequence ID" value="KAF1016038.1"/>
    <property type="molecule type" value="Genomic_DNA"/>
</dbReference>
<accession>A0A7V8FHP2</accession>
<evidence type="ECO:0000259" key="1">
    <source>
        <dbReference type="Pfam" id="PF08021"/>
    </source>
</evidence>
<evidence type="ECO:0000313" key="3">
    <source>
        <dbReference type="Proteomes" id="UP000487117"/>
    </source>
</evidence>
<organism evidence="2 3">
    <name type="scientific">Stenotrophomonas maltophilia</name>
    <name type="common">Pseudomonas maltophilia</name>
    <name type="synonym">Xanthomonas maltophilia</name>
    <dbReference type="NCBI Taxonomy" id="40324"/>
    <lineage>
        <taxon>Bacteria</taxon>
        <taxon>Pseudomonadati</taxon>
        <taxon>Pseudomonadota</taxon>
        <taxon>Gammaproteobacteria</taxon>
        <taxon>Lysobacterales</taxon>
        <taxon>Lysobacteraceae</taxon>
        <taxon>Stenotrophomonas</taxon>
        <taxon>Stenotrophomonas maltophilia group</taxon>
    </lineage>
</organism>
<dbReference type="PANTHER" id="PTHR30157">
    <property type="entry name" value="FERRIC REDUCTASE, NADPH-DEPENDENT"/>
    <property type="match status" value="1"/>
</dbReference>
<dbReference type="Pfam" id="PF08021">
    <property type="entry name" value="FAD_binding_9"/>
    <property type="match status" value="1"/>
</dbReference>
<reference evidence="3" key="1">
    <citation type="journal article" date="2020" name="MBio">
        <title>Horizontal gene transfer to a defensive symbiont with a reduced genome amongst a multipartite beetle microbiome.</title>
        <authorList>
            <person name="Waterworth S.C."/>
            <person name="Florez L.V."/>
            <person name="Rees E.R."/>
            <person name="Hertweck C."/>
            <person name="Kaltenpoth M."/>
            <person name="Kwan J.C."/>
        </authorList>
    </citation>
    <scope>NUCLEOTIDE SEQUENCE [LARGE SCALE GENOMIC DNA]</scope>
</reference>
<gene>
    <name evidence="2" type="ORF">GAK31_01522</name>
</gene>
<evidence type="ECO:0000313" key="2">
    <source>
        <dbReference type="EMBL" id="KAF1016038.1"/>
    </source>
</evidence>
<proteinExistence type="predicted"/>
<sequence>MAAQQTYRLFEVALKERRVLSPALVRMVFTGPDVAGMKTEGPDQRVKVFFPLPGQAVPQVPSGEDWYARYRAQPDAGRAPMRNLYPAPAARRAG</sequence>
<comment type="caution">
    <text evidence="2">The sequence shown here is derived from an EMBL/GenBank/DDBJ whole genome shotgun (WGS) entry which is preliminary data.</text>
</comment>
<name>A0A7V8FHP2_STEMA</name>
<dbReference type="Proteomes" id="UP000487117">
    <property type="component" value="Unassembled WGS sequence"/>
</dbReference>
<feature type="domain" description="Siderophore-interacting FAD-binding" evidence="1">
    <location>
        <begin position="15"/>
        <end position="84"/>
    </location>
</feature>
<protein>
    <recommendedName>
        <fullName evidence="1">Siderophore-interacting FAD-binding domain-containing protein</fullName>
    </recommendedName>
</protein>
<dbReference type="AlphaFoldDB" id="A0A7V8FHP2"/>
<dbReference type="InterPro" id="IPR013113">
    <property type="entry name" value="SIP_FAD-bd"/>
</dbReference>
<dbReference type="Gene3D" id="2.40.30.10">
    <property type="entry name" value="Translation factors"/>
    <property type="match status" value="1"/>
</dbReference>
<dbReference type="InterPro" id="IPR039374">
    <property type="entry name" value="SIP_fam"/>
</dbReference>
<dbReference type="PANTHER" id="PTHR30157:SF0">
    <property type="entry name" value="NADPH-DEPENDENT FERRIC-CHELATE REDUCTASE"/>
    <property type="match status" value="1"/>
</dbReference>